<feature type="signal peptide" evidence="2">
    <location>
        <begin position="1"/>
        <end position="19"/>
    </location>
</feature>
<sequence length="196" mass="22175">MLLEMLLLLFVVAVRQVSAGSKTRGISPQDLEYFNSATIWCKDGTKSFPRERLNDNFCDCADGTDEPGTSACLEGKFYCKDTGITPRRVFSSRVNDGICDCCDGSDEYEKRVKCTNQCKGPKLQQHTKNITMHVEDSRLKGLVIKLKGKYLCYMKGPLLLQMLGFSALICWQCVVRIRVIRRALSKKRRASHTSFL</sequence>
<protein>
    <recommendedName>
        <fullName evidence="3">Glucosidase II beta subunit N-terminal domain-containing protein</fullName>
    </recommendedName>
</protein>
<dbReference type="InterPro" id="IPR028146">
    <property type="entry name" value="PRKCSH_N"/>
</dbReference>
<name>A0ABP0TCU3_9BRYO</name>
<reference evidence="4 5" key="1">
    <citation type="submission" date="2024-02" db="EMBL/GenBank/DDBJ databases">
        <authorList>
            <consortium name="ELIXIR-Norway"/>
            <consortium name="Elixir Norway"/>
        </authorList>
    </citation>
    <scope>NUCLEOTIDE SEQUENCE [LARGE SCALE GENOMIC DNA]</scope>
</reference>
<accession>A0ABP0TCU3</accession>
<keyword evidence="5" id="KW-1185">Reference proteome</keyword>
<keyword evidence="1" id="KW-0812">Transmembrane</keyword>
<gene>
    <name evidence="4" type="ORF">CSSPTR1EN2_LOCUS1722</name>
</gene>
<dbReference type="Proteomes" id="UP001497512">
    <property type="component" value="Chromosome 1"/>
</dbReference>
<evidence type="ECO:0000256" key="1">
    <source>
        <dbReference type="SAM" id="Phobius"/>
    </source>
</evidence>
<feature type="domain" description="Glucosidase II beta subunit N-terminal" evidence="3">
    <location>
        <begin position="9"/>
        <end position="144"/>
    </location>
</feature>
<dbReference type="InterPro" id="IPR039794">
    <property type="entry name" value="Gtb1-like"/>
</dbReference>
<feature type="chain" id="PRO_5046885454" description="Glucosidase II beta subunit N-terminal domain-containing protein" evidence="2">
    <location>
        <begin position="20"/>
        <end position="196"/>
    </location>
</feature>
<organism evidence="4 5">
    <name type="scientific">Sphagnum troendelagicum</name>
    <dbReference type="NCBI Taxonomy" id="128251"/>
    <lineage>
        <taxon>Eukaryota</taxon>
        <taxon>Viridiplantae</taxon>
        <taxon>Streptophyta</taxon>
        <taxon>Embryophyta</taxon>
        <taxon>Bryophyta</taxon>
        <taxon>Sphagnophytina</taxon>
        <taxon>Sphagnopsida</taxon>
        <taxon>Sphagnales</taxon>
        <taxon>Sphagnaceae</taxon>
        <taxon>Sphagnum</taxon>
    </lineage>
</organism>
<evidence type="ECO:0000256" key="2">
    <source>
        <dbReference type="SAM" id="SignalP"/>
    </source>
</evidence>
<keyword evidence="2" id="KW-0732">Signal</keyword>
<evidence type="ECO:0000313" key="5">
    <source>
        <dbReference type="Proteomes" id="UP001497512"/>
    </source>
</evidence>
<keyword evidence="1" id="KW-1133">Transmembrane helix</keyword>
<evidence type="ECO:0000259" key="3">
    <source>
        <dbReference type="Pfam" id="PF12999"/>
    </source>
</evidence>
<dbReference type="PANTHER" id="PTHR12630:SF17">
    <property type="entry name" value="EXPRESSED PROTEIN"/>
    <property type="match status" value="1"/>
</dbReference>
<proteinExistence type="predicted"/>
<feature type="transmembrane region" description="Helical" evidence="1">
    <location>
        <begin position="158"/>
        <end position="179"/>
    </location>
</feature>
<dbReference type="PANTHER" id="PTHR12630">
    <property type="entry name" value="N-LINKED OLIGOSACCHARIDE PROCESSING"/>
    <property type="match status" value="1"/>
</dbReference>
<evidence type="ECO:0000313" key="4">
    <source>
        <dbReference type="EMBL" id="CAK9192101.1"/>
    </source>
</evidence>
<dbReference type="EMBL" id="OZ019893">
    <property type="protein sequence ID" value="CAK9192101.1"/>
    <property type="molecule type" value="Genomic_DNA"/>
</dbReference>
<dbReference type="Pfam" id="PF12999">
    <property type="entry name" value="PRKCSH-like"/>
    <property type="match status" value="1"/>
</dbReference>
<keyword evidence="1" id="KW-0472">Membrane</keyword>